<protein>
    <recommendedName>
        <fullName evidence="7">Tricorn protease homolog</fullName>
        <ecNumber evidence="7">3.4.21.-</ecNumber>
    </recommendedName>
</protein>
<evidence type="ECO:0000256" key="7">
    <source>
        <dbReference type="PIRNR" id="PIRNR036421"/>
    </source>
</evidence>
<dbReference type="Gene3D" id="3.30.750.44">
    <property type="match status" value="1"/>
</dbReference>
<evidence type="ECO:0000256" key="8">
    <source>
        <dbReference type="PIRSR" id="PIRSR036421-1"/>
    </source>
</evidence>
<dbReference type="AlphaFoldDB" id="A0A5C0UE49"/>
<dbReference type="Gene3D" id="2.120.10.60">
    <property type="entry name" value="Tricorn protease N-terminal domain"/>
    <property type="match status" value="1"/>
</dbReference>
<gene>
    <name evidence="11" type="ORF">FZC35_01460</name>
</gene>
<comment type="similarity">
    <text evidence="2 7">Belongs to the peptidase S41B family.</text>
</comment>
<dbReference type="EMBL" id="CP043315">
    <property type="protein sequence ID" value="QEK38039.1"/>
    <property type="molecule type" value="Genomic_DNA"/>
</dbReference>
<evidence type="ECO:0000313" key="11">
    <source>
        <dbReference type="EMBL" id="QEK38039.1"/>
    </source>
</evidence>
<dbReference type="Pfam" id="PF03572">
    <property type="entry name" value="Peptidase_S41"/>
    <property type="match status" value="1"/>
</dbReference>
<feature type="domain" description="Tail specific protease" evidence="10">
    <location>
        <begin position="813"/>
        <end position="1004"/>
    </location>
</feature>
<dbReference type="InterPro" id="IPR015943">
    <property type="entry name" value="WD40/YVTN_repeat-like_dom_sf"/>
</dbReference>
<dbReference type="PIRSF" id="PIRSF036421">
    <property type="entry name" value="Tricorn_protease"/>
    <property type="match status" value="1"/>
</dbReference>
<evidence type="ECO:0000256" key="1">
    <source>
        <dbReference type="ARBA" id="ARBA00004496"/>
    </source>
</evidence>
<evidence type="ECO:0000256" key="6">
    <source>
        <dbReference type="ARBA" id="ARBA00022825"/>
    </source>
</evidence>
<keyword evidence="12" id="KW-1185">Reference proteome</keyword>
<evidence type="ECO:0000259" key="10">
    <source>
        <dbReference type="SMART" id="SM00245"/>
    </source>
</evidence>
<dbReference type="Gene3D" id="3.90.226.10">
    <property type="entry name" value="2-enoyl-CoA Hydratase, Chain A, domain 1"/>
    <property type="match status" value="1"/>
</dbReference>
<dbReference type="PANTHER" id="PTHR43253:SF1">
    <property type="entry name" value="TRICORN PROTEASE HOMOLOG 2-RELATED"/>
    <property type="match status" value="1"/>
</dbReference>
<dbReference type="Pfam" id="PF14684">
    <property type="entry name" value="Tricorn_C1"/>
    <property type="match status" value="1"/>
</dbReference>
<evidence type="ECO:0000256" key="2">
    <source>
        <dbReference type="ARBA" id="ARBA00008524"/>
    </source>
</evidence>
<feature type="active site" description="Charge relay system" evidence="8">
    <location>
        <position position="729"/>
    </location>
</feature>
<keyword evidence="5 7" id="KW-0378">Hydrolase</keyword>
<accession>A0A5C0UE49</accession>
<evidence type="ECO:0000256" key="9">
    <source>
        <dbReference type="PIRSR" id="PIRSR036421-3"/>
    </source>
</evidence>
<evidence type="ECO:0000256" key="3">
    <source>
        <dbReference type="ARBA" id="ARBA00022490"/>
    </source>
</evidence>
<dbReference type="OrthoDB" id="9758793at2"/>
<feature type="site" description="Transition state stabilizer; via amide nitrogen" evidence="9">
    <location>
        <position position="936"/>
    </location>
</feature>
<dbReference type="Pfam" id="PF26550">
    <property type="entry name" value="Tricorn_2nd"/>
    <property type="match status" value="1"/>
</dbReference>
<dbReference type="SUPFAM" id="SSF69304">
    <property type="entry name" value="Tricorn protease N-terminal domain"/>
    <property type="match status" value="1"/>
</dbReference>
<evidence type="ECO:0000256" key="4">
    <source>
        <dbReference type="ARBA" id="ARBA00022670"/>
    </source>
</evidence>
<keyword evidence="6 7" id="KW-0720">Serine protease</keyword>
<dbReference type="Gene3D" id="2.30.42.10">
    <property type="match status" value="1"/>
</dbReference>
<dbReference type="GO" id="GO:0008236">
    <property type="term" value="F:serine-type peptidase activity"/>
    <property type="evidence" value="ECO:0007669"/>
    <property type="project" value="UniProtKB-UniRule"/>
</dbReference>
<dbReference type="SMART" id="SM00245">
    <property type="entry name" value="TSPc"/>
    <property type="match status" value="1"/>
</dbReference>
<feature type="active site" description="Nucleophile" evidence="8">
    <location>
        <position position="935"/>
    </location>
</feature>
<dbReference type="EC" id="3.4.21.-" evidence="7"/>
<comment type="function">
    <text evidence="7">Degrades oligopeptides.</text>
</comment>
<dbReference type="SUPFAM" id="SSF50156">
    <property type="entry name" value="PDZ domain-like"/>
    <property type="match status" value="1"/>
</dbReference>
<evidence type="ECO:0000313" key="12">
    <source>
        <dbReference type="Proteomes" id="UP000325155"/>
    </source>
</evidence>
<dbReference type="InterPro" id="IPR005151">
    <property type="entry name" value="Tail-specific_protease"/>
</dbReference>
<dbReference type="PANTHER" id="PTHR43253">
    <property type="entry name" value="TRICORN PROTEASE HOMOLOG 2-RELATED"/>
    <property type="match status" value="1"/>
</dbReference>
<dbReference type="GO" id="GO:0005737">
    <property type="term" value="C:cytoplasm"/>
    <property type="evidence" value="ECO:0007669"/>
    <property type="project" value="UniProtKB-SubCell"/>
</dbReference>
<dbReference type="Proteomes" id="UP000325155">
    <property type="component" value="Chromosome"/>
</dbReference>
<dbReference type="Gene3D" id="2.130.10.10">
    <property type="entry name" value="YVTN repeat-like/Quinoprotein amine dehydrogenase"/>
    <property type="match status" value="1"/>
</dbReference>
<dbReference type="Pfam" id="PF26549">
    <property type="entry name" value="Tricorn_N"/>
    <property type="match status" value="1"/>
</dbReference>
<keyword evidence="3 7" id="KW-0963">Cytoplasm</keyword>
<dbReference type="InterPro" id="IPR029045">
    <property type="entry name" value="ClpP/crotonase-like_dom_sf"/>
</dbReference>
<dbReference type="KEGG" id="cip:FZC35_01460"/>
<keyword evidence="4 7" id="KW-0645">Protease</keyword>
<dbReference type="InterPro" id="IPR036034">
    <property type="entry name" value="PDZ_sf"/>
</dbReference>
<dbReference type="InterPro" id="IPR028204">
    <property type="entry name" value="Tricorn_C1"/>
</dbReference>
<proteinExistence type="inferred from homology"/>
<dbReference type="SUPFAM" id="SSF82171">
    <property type="entry name" value="DPP6 N-terminal domain-like"/>
    <property type="match status" value="1"/>
</dbReference>
<comment type="subcellular location">
    <subcellularLocation>
        <location evidence="1 7">Cytoplasm</location>
    </subcellularLocation>
</comment>
<reference evidence="11 12" key="1">
    <citation type="submission" date="2019-08" db="EMBL/GenBank/DDBJ databases">
        <title>Highly reduced genomes of protist endosymbionts show evolutionary convergence.</title>
        <authorList>
            <person name="George E."/>
            <person name="Husnik F."/>
            <person name="Tashyreva D."/>
            <person name="Prokopchuk G."/>
            <person name="Horak A."/>
            <person name="Kwong W.K."/>
            <person name="Lukes J."/>
            <person name="Keeling P.J."/>
        </authorList>
    </citation>
    <scope>NUCLEOTIDE SEQUENCE [LARGE SCALE GENOMIC DNA]</scope>
    <source>
        <strain evidence="11">1605</strain>
    </source>
</reference>
<dbReference type="InterPro" id="IPR012393">
    <property type="entry name" value="Tricorn_protease"/>
</dbReference>
<name>A0A5C0UE49_9PROT</name>
<dbReference type="GO" id="GO:0006508">
    <property type="term" value="P:proteolysis"/>
    <property type="evidence" value="ECO:0007669"/>
    <property type="project" value="UniProtKB-UniRule"/>
</dbReference>
<sequence length="1029" mass="118729">MSLNQYYRCPVGFQGKIYMVSHETLWSWSKENGLNRWAMLQNTAIDLSLSPNGKHLAFTGSEDSKSDVYIIDINSHKPIRKTFYGGSTYVVGWLDNDNIIYATNYELPFKNQFQLFVLNIKDDSTTKIPCGHAGFIAYDGKNKPVIQRFGYGYSNWRGYKGGTVGDLWIASSDKFNLKNSSNANFIKLPFENSNALSPLWVKDRLFFLSDCDGIGNIYEYNVDEKSWKQQTNHDDFYARGISKYDEDKILYSKAGDIYCFNVETGKDEKLDIEGPSYSFEQDKFYNESNYELITSGDVNNKGSEVSCAIRGKVFSKALWNKGHKLRNGNIRCRIAFWNKDNILVTIQDNENDSIITYHDKEESKFKVEGIGRIEKYIISENNIIATINNRNEMWLIDIDKKNAEKILDNGNKFRGFDWSPDGKWIVYSRMICSSISSLFLYNLDSKKHTQITPSEFKDASPSFDPKGKYIYFLSFRDLKTEFDPMSFNLYFKHGAKPYAISLEKDSKDPFVDWMNVKDEDDEDDDLEDEVVISDENKEAKAAESDKKDDEEEIEPTKIDLDGIELRTFASSIKPGKYHKLIAIEDKLLISHDKKLDVFNFQNPKLENIVSDMTSYKLSQNKKWIIYANEEKLRIGQAGSKFEENDTSHKKGGWVAVDDIEVEIDPSEEWTQILNEVWWLTKEHFWESSMNNIDWDSMKSKYQSLVKKIKSRNELNSIIADMIGELKTSHAYVLEKGDVFEPEHRFHGYLGAKFTKVETGFKIDEIYYNKNCKSPLHLNAKAGDIVTSVNGHDMNNKKDVHIYLNKENNSIILNNDKEIYIKPMKSWSELSYHRWIEKNVSIIKNRSDKIGYVHIPDMVENGFQEFYRRYIFEHRKDALVVDARYNSGGFLSSLILDKLQRRRSAYSIPRHGTKDPYPDESPSGPMILLCNEYTGSDGDIFTRMFKELKLGPVIGKRTWGGVVGICPRYYLIDGGLTSQPEYGISMNGTGLDMENNGVEPDVEVGIFPQDFENNHDPQLEYAIDLLLEKI</sequence>
<evidence type="ECO:0000256" key="5">
    <source>
        <dbReference type="ARBA" id="ARBA00022801"/>
    </source>
</evidence>
<dbReference type="CDD" id="cd07562">
    <property type="entry name" value="Peptidase_S41_TRI"/>
    <property type="match status" value="1"/>
</dbReference>
<organism evidence="11 12">
    <name type="scientific">Candidatus Cytomitobacter indipagum</name>
    <dbReference type="NCBI Taxonomy" id="2601575"/>
    <lineage>
        <taxon>Bacteria</taxon>
        <taxon>Pseudomonadati</taxon>
        <taxon>Pseudomonadota</taxon>
        <taxon>Alphaproteobacteria</taxon>
        <taxon>Holosporales</taxon>
        <taxon>Holosporaceae</taxon>
        <taxon>Candidatus Cytomitobacter</taxon>
    </lineage>
</organism>
<feature type="active site" description="Charge relay system" evidence="8">
    <location>
        <position position="993"/>
    </location>
</feature>
<dbReference type="SUPFAM" id="SSF52096">
    <property type="entry name" value="ClpP/crotonase"/>
    <property type="match status" value="1"/>
</dbReference>